<feature type="transmembrane region" description="Helical" evidence="6">
    <location>
        <begin position="89"/>
        <end position="106"/>
    </location>
</feature>
<keyword evidence="2" id="KW-1003">Cell membrane</keyword>
<feature type="transmembrane region" description="Helical" evidence="6">
    <location>
        <begin position="118"/>
        <end position="135"/>
    </location>
</feature>
<keyword evidence="3 6" id="KW-0812">Transmembrane</keyword>
<dbReference type="PANTHER" id="PTHR33545:SF5">
    <property type="entry name" value="UPF0750 MEMBRANE PROTEIN YITT"/>
    <property type="match status" value="1"/>
</dbReference>
<feature type="transmembrane region" description="Helical" evidence="6">
    <location>
        <begin position="60"/>
        <end position="82"/>
    </location>
</feature>
<evidence type="ECO:0000256" key="5">
    <source>
        <dbReference type="ARBA" id="ARBA00023136"/>
    </source>
</evidence>
<dbReference type="PIRSF" id="PIRSF006483">
    <property type="entry name" value="Membrane_protein_YitT"/>
    <property type="match status" value="1"/>
</dbReference>
<protein>
    <submittedName>
        <fullName evidence="8">Uncharacterized membrane-anchored protein YitT, contains DUF161 and DUF2179 domains</fullName>
    </submittedName>
</protein>
<evidence type="ECO:0000256" key="1">
    <source>
        <dbReference type="ARBA" id="ARBA00004651"/>
    </source>
</evidence>
<dbReference type="OrthoDB" id="2417289at2"/>
<dbReference type="GO" id="GO:0005886">
    <property type="term" value="C:plasma membrane"/>
    <property type="evidence" value="ECO:0007669"/>
    <property type="project" value="UniProtKB-SubCell"/>
</dbReference>
<evidence type="ECO:0000259" key="7">
    <source>
        <dbReference type="Pfam" id="PF10035"/>
    </source>
</evidence>
<evidence type="ECO:0000313" key="9">
    <source>
        <dbReference type="Proteomes" id="UP000190328"/>
    </source>
</evidence>
<proteinExistence type="predicted"/>
<dbReference type="InterPro" id="IPR015867">
    <property type="entry name" value="N-reg_PII/ATP_PRibTrfase_C"/>
</dbReference>
<organism evidence="8 9">
    <name type="scientific">Pilibacter termitis</name>
    <dbReference type="NCBI Taxonomy" id="263852"/>
    <lineage>
        <taxon>Bacteria</taxon>
        <taxon>Bacillati</taxon>
        <taxon>Bacillota</taxon>
        <taxon>Bacilli</taxon>
        <taxon>Lactobacillales</taxon>
        <taxon>Enterococcaceae</taxon>
        <taxon>Pilibacter</taxon>
    </lineage>
</organism>
<feature type="transmembrane region" description="Helical" evidence="6">
    <location>
        <begin position="21"/>
        <end position="40"/>
    </location>
</feature>
<evidence type="ECO:0000313" key="8">
    <source>
        <dbReference type="EMBL" id="SKA05869.1"/>
    </source>
</evidence>
<dbReference type="InterPro" id="IPR019264">
    <property type="entry name" value="DUF2179"/>
</dbReference>
<gene>
    <name evidence="8" type="ORF">SAMN02745116_02273</name>
</gene>
<dbReference type="EMBL" id="FUXI01000032">
    <property type="protein sequence ID" value="SKA05869.1"/>
    <property type="molecule type" value="Genomic_DNA"/>
</dbReference>
<keyword evidence="5 6" id="KW-0472">Membrane</keyword>
<evidence type="ECO:0000256" key="6">
    <source>
        <dbReference type="SAM" id="Phobius"/>
    </source>
</evidence>
<feature type="domain" description="DUF2179" evidence="7">
    <location>
        <begin position="229"/>
        <end position="284"/>
    </location>
</feature>
<evidence type="ECO:0000256" key="3">
    <source>
        <dbReference type="ARBA" id="ARBA00022692"/>
    </source>
</evidence>
<dbReference type="CDD" id="cd16380">
    <property type="entry name" value="YitT_C"/>
    <property type="match status" value="1"/>
</dbReference>
<evidence type="ECO:0000256" key="4">
    <source>
        <dbReference type="ARBA" id="ARBA00022989"/>
    </source>
</evidence>
<dbReference type="AlphaFoldDB" id="A0A1T4QQ26"/>
<feature type="transmembrane region" description="Helical" evidence="6">
    <location>
        <begin position="156"/>
        <end position="176"/>
    </location>
</feature>
<comment type="subcellular location">
    <subcellularLocation>
        <location evidence="1">Cell membrane</location>
        <topology evidence="1">Multi-pass membrane protein</topology>
    </subcellularLocation>
</comment>
<dbReference type="Pfam" id="PF10035">
    <property type="entry name" value="DUF2179"/>
    <property type="match status" value="1"/>
</dbReference>
<dbReference type="Pfam" id="PF02588">
    <property type="entry name" value="YitT_membrane"/>
    <property type="match status" value="1"/>
</dbReference>
<dbReference type="InterPro" id="IPR051461">
    <property type="entry name" value="UPF0750_membrane"/>
</dbReference>
<dbReference type="PANTHER" id="PTHR33545">
    <property type="entry name" value="UPF0750 MEMBRANE PROTEIN YITT-RELATED"/>
    <property type="match status" value="1"/>
</dbReference>
<dbReference type="Proteomes" id="UP000190328">
    <property type="component" value="Unassembled WGS sequence"/>
</dbReference>
<accession>A0A1T4QQ26</accession>
<dbReference type="RefSeq" id="WP_078808174.1">
    <property type="nucleotide sequence ID" value="NZ_FUXI01000032.1"/>
</dbReference>
<reference evidence="9" key="1">
    <citation type="submission" date="2017-02" db="EMBL/GenBank/DDBJ databases">
        <authorList>
            <person name="Varghese N."/>
            <person name="Submissions S."/>
        </authorList>
    </citation>
    <scope>NUCLEOTIDE SEQUENCE [LARGE SCALE GENOMIC DNA]</scope>
    <source>
        <strain evidence="9">ATCC BAA-1030</strain>
    </source>
</reference>
<dbReference type="STRING" id="263852.SAMN02745116_02273"/>
<keyword evidence="4 6" id="KW-1133">Transmembrane helix</keyword>
<name>A0A1T4QQ26_9ENTE</name>
<dbReference type="InterPro" id="IPR003740">
    <property type="entry name" value="YitT"/>
</dbReference>
<sequence>MFEKLQDLPLESYSKKFSASLVYGLLSSVAVNFFFQPGHIYSSGATGMAQILTTLSTSVLGVKIPVSLTLYAINLPLFFLAWRFLGRRFTIFTVLTVTLSSFMIHLLPETKLTPDPVINAVFGGAVNGVGIGYALRNGLSSGGLDIVSLSIRKKTGHSVGTISTIFNLGIMLVAGYLFGWQYALYTMMTIFVTGRVTDAIFTKQKKMQVMIVTKNPEGVISCIQEEMHRGVTIIHGAEGAYSHERQTVLITIITRFEISHLKEIMAYSDPNAFVSISENVKILGNFNEDL</sequence>
<dbReference type="Gene3D" id="3.30.70.120">
    <property type="match status" value="1"/>
</dbReference>
<keyword evidence="9" id="KW-1185">Reference proteome</keyword>
<evidence type="ECO:0000256" key="2">
    <source>
        <dbReference type="ARBA" id="ARBA00022475"/>
    </source>
</evidence>